<sequence>MGDECSNPDLLAEPGSSPPWDHGNQRQEAANESNTRVPRVLKAHLGPETAQPTKRSKRNRWRRQSCQGPSPARSGQFLGSADLGLQRGVLKSAARTCLSEISNSTRASPESAQSTDPGRAARPRTRTLPTPHSFKIGEEAEEMKKKKERERRKERKKEGNFKK</sequence>
<dbReference type="GeneTree" id="ENSGT00390000001438"/>
<reference evidence="2" key="2">
    <citation type="submission" date="2025-08" db="UniProtKB">
        <authorList>
            <consortium name="Ensembl"/>
        </authorList>
    </citation>
    <scope>IDENTIFICATION</scope>
</reference>
<organism evidence="2 3">
    <name type="scientific">Pan troglodytes</name>
    <name type="common">Chimpanzee</name>
    <dbReference type="NCBI Taxonomy" id="9598"/>
    <lineage>
        <taxon>Eukaryota</taxon>
        <taxon>Metazoa</taxon>
        <taxon>Chordata</taxon>
        <taxon>Craniata</taxon>
        <taxon>Vertebrata</taxon>
        <taxon>Euteleostomi</taxon>
        <taxon>Mammalia</taxon>
        <taxon>Eutheria</taxon>
        <taxon>Euarchontoglires</taxon>
        <taxon>Primates</taxon>
        <taxon>Haplorrhini</taxon>
        <taxon>Catarrhini</taxon>
        <taxon>Hominidae</taxon>
        <taxon>Pan</taxon>
    </lineage>
</organism>
<accession>A0A2I3SS44</accession>
<feature type="compositionally biased region" description="Low complexity" evidence="1">
    <location>
        <begin position="115"/>
        <end position="131"/>
    </location>
</feature>
<feature type="compositionally biased region" description="Basic residues" evidence="1">
    <location>
        <begin position="54"/>
        <end position="63"/>
    </location>
</feature>
<proteinExistence type="predicted"/>
<dbReference type="Ensembl" id="ENSPTRT00000088547.1">
    <property type="protein sequence ID" value="ENSPTRP00000079779.1"/>
    <property type="gene ID" value="ENSPTRG00000047286.1"/>
</dbReference>
<dbReference type="AlphaFoldDB" id="A0A2I3SS44"/>
<feature type="region of interest" description="Disordered" evidence="1">
    <location>
        <begin position="1"/>
        <end position="79"/>
    </location>
</feature>
<evidence type="ECO:0000313" key="2">
    <source>
        <dbReference type="Ensembl" id="ENSPTRP00000079779.1"/>
    </source>
</evidence>
<feature type="compositionally biased region" description="Basic and acidic residues" evidence="1">
    <location>
        <begin position="135"/>
        <end position="145"/>
    </location>
</feature>
<feature type="compositionally biased region" description="Polar residues" evidence="1">
    <location>
        <begin position="26"/>
        <end position="36"/>
    </location>
</feature>
<dbReference type="EMBL" id="AACZ04056572">
    <property type="status" value="NOT_ANNOTATED_CDS"/>
    <property type="molecule type" value="Genomic_DNA"/>
</dbReference>
<dbReference type="PaxDb" id="9598-ENSPTRP00000022166"/>
<evidence type="ECO:0000313" key="4">
    <source>
        <dbReference type="VGNC" id="VGNC:10724"/>
    </source>
</evidence>
<name>A0A2I3SS44_PANTR</name>
<feature type="compositionally biased region" description="Polar residues" evidence="1">
    <location>
        <begin position="100"/>
        <end position="114"/>
    </location>
</feature>
<dbReference type="FunCoup" id="A0A2I3SS44">
    <property type="interactions" value="8"/>
</dbReference>
<feature type="region of interest" description="Disordered" evidence="1">
    <location>
        <begin position="100"/>
        <end position="163"/>
    </location>
</feature>
<protein>
    <submittedName>
        <fullName evidence="2">CCDC140 lncRNA</fullName>
    </submittedName>
</protein>
<keyword evidence="3" id="KW-1185">Reference proteome</keyword>
<dbReference type="InParanoid" id="A0A2I3SS44"/>
<accession>A0A2J8NFT8</accession>
<reference evidence="2 3" key="1">
    <citation type="journal article" date="2005" name="Nature">
        <title>Initial sequence of the chimpanzee genome and comparison with the human genome.</title>
        <authorList>
            <consortium name="Chimpanzee sequencing and analysis consortium"/>
        </authorList>
    </citation>
    <scope>NUCLEOTIDE SEQUENCE [LARGE SCALE GENOMIC DNA]</scope>
</reference>
<dbReference type="Proteomes" id="UP000002277">
    <property type="component" value="Chromosome 2B"/>
</dbReference>
<evidence type="ECO:0000313" key="3">
    <source>
        <dbReference type="Proteomes" id="UP000002277"/>
    </source>
</evidence>
<feature type="compositionally biased region" description="Basic residues" evidence="1">
    <location>
        <begin position="146"/>
        <end position="155"/>
    </location>
</feature>
<evidence type="ECO:0000256" key="1">
    <source>
        <dbReference type="SAM" id="MobiDB-lite"/>
    </source>
</evidence>
<reference evidence="2" key="3">
    <citation type="submission" date="2025-09" db="UniProtKB">
        <authorList>
            <consortium name="Ensembl"/>
        </authorList>
    </citation>
    <scope>IDENTIFICATION</scope>
</reference>
<dbReference type="OMA" id="WDHGTPR"/>
<dbReference type="VGNC" id="VGNC:10724">
    <property type="gene designation" value="CCDC140"/>
</dbReference>
<gene>
    <name evidence="2 4" type="primary">CCDC140</name>
</gene>